<dbReference type="RefSeq" id="WP_196936530.1">
    <property type="nucleotide sequence ID" value="NZ_MU158698.1"/>
</dbReference>
<dbReference type="InterPro" id="IPR023996">
    <property type="entry name" value="TonB-dep_OMP_SusC/RagA"/>
</dbReference>
<dbReference type="Pfam" id="PF07715">
    <property type="entry name" value="Plug"/>
    <property type="match status" value="1"/>
</dbReference>
<organism evidence="9 10">
    <name type="scientific">Sphingobacterium hungaricum</name>
    <dbReference type="NCBI Taxonomy" id="2082723"/>
    <lineage>
        <taxon>Bacteria</taxon>
        <taxon>Pseudomonadati</taxon>
        <taxon>Bacteroidota</taxon>
        <taxon>Sphingobacteriia</taxon>
        <taxon>Sphingobacteriales</taxon>
        <taxon>Sphingobacteriaceae</taxon>
        <taxon>Sphingobacterium</taxon>
    </lineage>
</organism>
<dbReference type="EMBL" id="PRDK01000006">
    <property type="protein sequence ID" value="MBE8714220.1"/>
    <property type="molecule type" value="Genomic_DNA"/>
</dbReference>
<keyword evidence="2 7" id="KW-0813">Transport</keyword>
<evidence type="ECO:0000256" key="6">
    <source>
        <dbReference type="ARBA" id="ARBA00023237"/>
    </source>
</evidence>
<dbReference type="NCBIfam" id="TIGR04056">
    <property type="entry name" value="OMP_RagA_SusC"/>
    <property type="match status" value="1"/>
</dbReference>
<evidence type="ECO:0000313" key="10">
    <source>
        <dbReference type="Proteomes" id="UP000616201"/>
    </source>
</evidence>
<dbReference type="SUPFAM" id="SSF56935">
    <property type="entry name" value="Porins"/>
    <property type="match status" value="1"/>
</dbReference>
<protein>
    <submittedName>
        <fullName evidence="9">TonB-dependent receptor</fullName>
    </submittedName>
</protein>
<dbReference type="InterPro" id="IPR036942">
    <property type="entry name" value="Beta-barrel_TonB_sf"/>
</dbReference>
<evidence type="ECO:0000256" key="2">
    <source>
        <dbReference type="ARBA" id="ARBA00022448"/>
    </source>
</evidence>
<evidence type="ECO:0000259" key="8">
    <source>
        <dbReference type="Pfam" id="PF07715"/>
    </source>
</evidence>
<feature type="domain" description="TonB-dependent receptor plug" evidence="8">
    <location>
        <begin position="131"/>
        <end position="254"/>
    </location>
</feature>
<dbReference type="Gene3D" id="2.170.130.10">
    <property type="entry name" value="TonB-dependent receptor, plug domain"/>
    <property type="match status" value="1"/>
</dbReference>
<dbReference type="PROSITE" id="PS52016">
    <property type="entry name" value="TONB_DEPENDENT_REC_3"/>
    <property type="match status" value="1"/>
</dbReference>
<keyword evidence="4 7" id="KW-0812">Transmembrane</keyword>
<comment type="similarity">
    <text evidence="7">Belongs to the TonB-dependent receptor family.</text>
</comment>
<comment type="subcellular location">
    <subcellularLocation>
        <location evidence="1 7">Cell outer membrane</location>
        <topology evidence="1 7">Multi-pass membrane protein</topology>
    </subcellularLocation>
</comment>
<evidence type="ECO:0000256" key="5">
    <source>
        <dbReference type="ARBA" id="ARBA00023136"/>
    </source>
</evidence>
<dbReference type="InterPro" id="IPR037066">
    <property type="entry name" value="Plug_dom_sf"/>
</dbReference>
<evidence type="ECO:0000256" key="7">
    <source>
        <dbReference type="PROSITE-ProRule" id="PRU01360"/>
    </source>
</evidence>
<accession>A0A928UVY1</accession>
<name>A0A928UVY1_9SPHI</name>
<evidence type="ECO:0000256" key="1">
    <source>
        <dbReference type="ARBA" id="ARBA00004571"/>
    </source>
</evidence>
<dbReference type="Gene3D" id="2.40.170.20">
    <property type="entry name" value="TonB-dependent receptor, beta-barrel domain"/>
    <property type="match status" value="1"/>
</dbReference>
<dbReference type="InterPro" id="IPR012910">
    <property type="entry name" value="Plug_dom"/>
</dbReference>
<dbReference type="Proteomes" id="UP000616201">
    <property type="component" value="Unassembled WGS sequence"/>
</dbReference>
<keyword evidence="3 7" id="KW-1134">Transmembrane beta strand</keyword>
<dbReference type="InterPro" id="IPR039426">
    <property type="entry name" value="TonB-dep_rcpt-like"/>
</dbReference>
<dbReference type="GO" id="GO:0009279">
    <property type="term" value="C:cell outer membrane"/>
    <property type="evidence" value="ECO:0007669"/>
    <property type="project" value="UniProtKB-SubCell"/>
</dbReference>
<keyword evidence="6 7" id="KW-0998">Cell outer membrane</keyword>
<dbReference type="Gene3D" id="2.60.40.1120">
    <property type="entry name" value="Carboxypeptidase-like, regulatory domain"/>
    <property type="match status" value="1"/>
</dbReference>
<reference evidence="9" key="1">
    <citation type="submission" date="2018-02" db="EMBL/GenBank/DDBJ databases">
        <authorList>
            <person name="Vasarhelyi B.M."/>
            <person name="Deshmukh S."/>
            <person name="Balint B."/>
            <person name="Kukolya J."/>
        </authorList>
    </citation>
    <scope>NUCLEOTIDE SEQUENCE</scope>
    <source>
        <strain evidence="9">KB22</strain>
    </source>
</reference>
<keyword evidence="5 7" id="KW-0472">Membrane</keyword>
<gene>
    <name evidence="9" type="ORF">C4F49_11045</name>
</gene>
<dbReference type="AlphaFoldDB" id="A0A928UVY1"/>
<comment type="caution">
    <text evidence="9">The sequence shown here is derived from an EMBL/GenBank/DDBJ whole genome shotgun (WGS) entry which is preliminary data.</text>
</comment>
<proteinExistence type="inferred from homology"/>
<evidence type="ECO:0000256" key="4">
    <source>
        <dbReference type="ARBA" id="ARBA00022692"/>
    </source>
</evidence>
<dbReference type="SUPFAM" id="SSF49464">
    <property type="entry name" value="Carboxypeptidase regulatory domain-like"/>
    <property type="match status" value="1"/>
</dbReference>
<sequence>MSVTINLTHPRSNRIRILESLIFLLLFGLLWIQPVFAQTKSISGKVIDLDTGQPVLGVNIFVKGTTNGTSSGEGGQYTLSGVSTGNILTFSILGYASQEITVGAQQTINVSLQSSTNSIEEMVVVGYGRQKKRNLTGSVVSVGSEEIDKTALQDPISILQGRAAGVQVTSNSGAPGGEMTIRVRGNSSLNSGNNPLFVVDGIPIESNSISSLNGSENFGLNPLADLNPTDIASIEVLKDAASTAIYGSRAANGVVMITTKRGAAGKPEVTMNVTTGLSELSRKLSVLNATQYRQLILDSYTNLGTTEEPYFTIIDSLNPMNNGDVDWQEELMRTAAQYKVDFAVRGGNQNTKYAWSSSYLDQDGVILNSNYKRITSRLNVDFNISDKLTVGQSVSFTNGTNNRINAGGVGNLSVIRELLVRPPIMSMYLPDGSLNGYSLGRRNPVGIALYATHLNKSNRLIGSQYVEYAILPELKFRSNLNFDYISMKEDEFMPSILDYREGYNTGAVRSSGNLTWGNESYFSYNKTVDQVHNFGALLGLSFQKWRFDRTGLDGMFFPSDDIRTLNAAGVISNQGINVASEHAMLSYFGRFSYDYQSKYLAEFNLRADGSSRFGRDQRFGYFPSASVGWRFSEESGLDGLGFLDDGKLRFSAGMTGNEAIGDYTSQGEFSLGSNYLDFSGAAPTVMPNAGLTWETTTQYNAGLDMAFLANRLSLTVDLYLKNTKDLLYNVPIPNTTGFNYITQNIGTIQNRGAEFLVTSKNLVGKFGWNSNLNISLNRNKVTSLPENLLTNGYIQNGNFHILQEGLPIGVFYGWEFDGVYARDEDNVNGVTHGALGPVFEGGDPIWRDLNGDNIINQDDRQIIGYAEPKFFGGISNDFSYKNFSLNVFFQFSYGNEIYSEINHQRNSVVRYNNLSTDALSRWREQGDITNFPKPVRDDPKQSDSRVQSRWVEDGSYIKLKNVNLRYSFAPDLVKRIGLYRLDAFVTASNLITWTKYTGFDPDVNSYSGLRVGVDEGSYPQSRTFIFGLNIGL</sequence>
<dbReference type="Pfam" id="PF13715">
    <property type="entry name" value="CarbopepD_reg_2"/>
    <property type="match status" value="1"/>
</dbReference>
<dbReference type="FunFam" id="2.170.130.10:FF:000008">
    <property type="entry name" value="SusC/RagA family TonB-linked outer membrane protein"/>
    <property type="match status" value="1"/>
</dbReference>
<evidence type="ECO:0000256" key="3">
    <source>
        <dbReference type="ARBA" id="ARBA00022452"/>
    </source>
</evidence>
<keyword evidence="10" id="KW-1185">Reference proteome</keyword>
<dbReference type="NCBIfam" id="TIGR04057">
    <property type="entry name" value="SusC_RagA_signa"/>
    <property type="match status" value="1"/>
</dbReference>
<dbReference type="InterPro" id="IPR023997">
    <property type="entry name" value="TonB-dep_OMP_SusC/RagA_CS"/>
</dbReference>
<evidence type="ECO:0000313" key="9">
    <source>
        <dbReference type="EMBL" id="MBE8714220.1"/>
    </source>
</evidence>
<keyword evidence="9" id="KW-0675">Receptor</keyword>
<dbReference type="InterPro" id="IPR008969">
    <property type="entry name" value="CarboxyPept-like_regulatory"/>
</dbReference>